<dbReference type="EMBL" id="JBHSML010000012">
    <property type="protein sequence ID" value="MFC5517884.1"/>
    <property type="molecule type" value="Genomic_DNA"/>
</dbReference>
<keyword evidence="2" id="KW-1185">Reference proteome</keyword>
<evidence type="ECO:0000313" key="1">
    <source>
        <dbReference type="EMBL" id="MFC5517884.1"/>
    </source>
</evidence>
<gene>
    <name evidence="1" type="ORF">ACFPP9_19045</name>
</gene>
<organism evidence="1 2">
    <name type="scientific">Kaistia terrae</name>
    <dbReference type="NCBI Taxonomy" id="537017"/>
    <lineage>
        <taxon>Bacteria</taxon>
        <taxon>Pseudomonadati</taxon>
        <taxon>Pseudomonadota</taxon>
        <taxon>Alphaproteobacteria</taxon>
        <taxon>Hyphomicrobiales</taxon>
        <taxon>Kaistiaceae</taxon>
        <taxon>Kaistia</taxon>
    </lineage>
</organism>
<reference evidence="2" key="1">
    <citation type="journal article" date="2019" name="Int. J. Syst. Evol. Microbiol.">
        <title>The Global Catalogue of Microorganisms (GCM) 10K type strain sequencing project: providing services to taxonomists for standard genome sequencing and annotation.</title>
        <authorList>
            <consortium name="The Broad Institute Genomics Platform"/>
            <consortium name="The Broad Institute Genome Sequencing Center for Infectious Disease"/>
            <person name="Wu L."/>
            <person name="Ma J."/>
        </authorList>
    </citation>
    <scope>NUCLEOTIDE SEQUENCE [LARGE SCALE GENOMIC DNA]</scope>
    <source>
        <strain evidence="2">KACC 12633</strain>
    </source>
</reference>
<comment type="caution">
    <text evidence="1">The sequence shown here is derived from an EMBL/GenBank/DDBJ whole genome shotgun (WGS) entry which is preliminary data.</text>
</comment>
<proteinExistence type="predicted"/>
<protein>
    <submittedName>
        <fullName evidence="1">Uncharacterized protein</fullName>
    </submittedName>
</protein>
<sequence length="100" mass="11218">MTMIARIQLSHLREIGWSLWDPIGLGEEWRNSGGADEYDSYILHAAELLASDAGLDECVQYLASIEVEHMGMDVCDDTHERAERTARAIDQYLASLQGVH</sequence>
<dbReference type="Proteomes" id="UP001596150">
    <property type="component" value="Unassembled WGS sequence"/>
</dbReference>
<evidence type="ECO:0000313" key="2">
    <source>
        <dbReference type="Proteomes" id="UP001596150"/>
    </source>
</evidence>
<accession>A0ABW0Q5G0</accession>
<dbReference type="RefSeq" id="WP_266345272.1">
    <property type="nucleotide sequence ID" value="NZ_JAPKNH010000007.1"/>
</dbReference>
<name>A0ABW0Q5G0_9HYPH</name>